<dbReference type="Pfam" id="PF04865">
    <property type="entry name" value="Baseplate_J"/>
    <property type="match status" value="1"/>
</dbReference>
<dbReference type="InterPro" id="IPR058531">
    <property type="entry name" value="Baseplate_J_M"/>
</dbReference>
<reference evidence="3 5" key="2">
    <citation type="submission" date="2018-10" db="EMBL/GenBank/DDBJ databases">
        <title>Whole Genome of Vibrio owensii strain 170502, isolated from Acute Hepatopancreatic Necrosis Disease (AHPND) shrimp.</title>
        <authorList>
            <person name="Yan M."/>
            <person name="Wang X."/>
            <person name="Wang Y."/>
        </authorList>
    </citation>
    <scope>NUCLEOTIDE SEQUENCE [LARGE SCALE GENOMIC DNA]</scope>
    <source>
        <strain evidence="3 5">1700302</strain>
    </source>
</reference>
<evidence type="ECO:0000313" key="3">
    <source>
        <dbReference type="EMBL" id="AYO18083.1"/>
    </source>
</evidence>
<feature type="domain" description="Baseplate protein J-like barrel" evidence="1">
    <location>
        <begin position="102"/>
        <end position="185"/>
    </location>
</feature>
<dbReference type="RefSeq" id="WP_054824831.1">
    <property type="nucleotide sequence ID" value="NZ_CP033138.1"/>
</dbReference>
<dbReference type="Pfam" id="PF26078">
    <property type="entry name" value="Baseplate_J_M"/>
    <property type="match status" value="1"/>
</dbReference>
<sequence length="387" mass="41547">MSTERFPGIPEPQIIEPDYAGDLARIKQTYFEKTGHHPGINDPETFLLEQIAYERNNLVDEINYEAKQNLLTYAEDERLDNIGLMVGATRLPASNALITEQLTLSDHAGFVLLAGFEVRAIDGSTIFRTTEDVTVEAGIETIAVTMECETTGESGNGFTAGQVTEVVTAGYPIENATNTTTSAGGGDIESNDAFAHRIYLAPSQFSVCGPYDAYEYFALSANAAITSVYVYTPAPNEIELYALLSGGILPTDPIKDQILAACSGQKRVPMGDVVSVKDPTEVAGTVSCVVTVFKDYESLASSITDSASSALSKLLDKWRSQSGRDIVIGALEAPVQSIAGVYNAKVSVTVNGDAVDDVMNIDKTSFPNLTLTDVTFVITTERSEDML</sequence>
<dbReference type="AlphaFoldDB" id="A0AAP9KA50"/>
<reference evidence="4 6" key="1">
    <citation type="journal article" date="2015" name="Genome Announc.">
        <title>Draft Genome Sequence of Vibrio owensii Strain SH-14, Which Causes Shrimp Acute Hepatopancreatic Necrosis Disease.</title>
        <authorList>
            <person name="Liu L."/>
            <person name="Xiao J."/>
            <person name="Xia X."/>
            <person name="Pan Y."/>
            <person name="Yan S."/>
            <person name="Wang Y."/>
        </authorList>
    </citation>
    <scope>NUCLEOTIDE SEQUENCE [LARGE SCALE GENOMIC DNA]</scope>
    <source>
        <strain evidence="4 6">SH14</strain>
    </source>
</reference>
<reference evidence="4" key="3">
    <citation type="submission" date="2019-11" db="EMBL/GenBank/DDBJ databases">
        <title>Complete genome sequence of Vibrio owensii SH-14 isolated from shrimp with acute hepatopancreatic necrosis diease.</title>
        <authorList>
            <person name="Liang X."/>
            <person name="Wang Y."/>
        </authorList>
    </citation>
    <scope>NUCLEOTIDE SEQUENCE</scope>
    <source>
        <strain evidence="4">SH14</strain>
    </source>
</reference>
<accession>A0AAP9KA50</accession>
<dbReference type="PANTHER" id="PTHR35862">
    <property type="entry name" value="FELS-2 PROPHAGE PROTEIN"/>
    <property type="match status" value="1"/>
</dbReference>
<protein>
    <submittedName>
        <fullName evidence="4">Phage baseplate protein</fullName>
    </submittedName>
</protein>
<dbReference type="InterPro" id="IPR052726">
    <property type="entry name" value="Phage_Baseplate_Hub"/>
</dbReference>
<dbReference type="InterPro" id="IPR006949">
    <property type="entry name" value="Barrel_Baseplate_J-like"/>
</dbReference>
<dbReference type="EMBL" id="CP033138">
    <property type="protein sequence ID" value="AYO18083.1"/>
    <property type="molecule type" value="Genomic_DNA"/>
</dbReference>
<evidence type="ECO:0000313" key="6">
    <source>
        <dbReference type="Proteomes" id="UP000390336"/>
    </source>
</evidence>
<proteinExistence type="predicted"/>
<feature type="domain" description="Baseplate J-like central" evidence="2">
    <location>
        <begin position="208"/>
        <end position="277"/>
    </location>
</feature>
<evidence type="ECO:0000259" key="1">
    <source>
        <dbReference type="Pfam" id="PF04865"/>
    </source>
</evidence>
<keyword evidence="5" id="KW-1185">Reference proteome</keyword>
<name>A0AAP9KA50_9VIBR</name>
<dbReference type="Proteomes" id="UP000272136">
    <property type="component" value="Chromosome 2"/>
</dbReference>
<evidence type="ECO:0000259" key="2">
    <source>
        <dbReference type="Pfam" id="PF26078"/>
    </source>
</evidence>
<gene>
    <name evidence="4" type="ORF">APZ19_09320</name>
    <name evidence="3" type="ORF">D0812_27475</name>
</gene>
<dbReference type="Proteomes" id="UP000390336">
    <property type="component" value="Chromosome 1"/>
</dbReference>
<dbReference type="EMBL" id="CP045859">
    <property type="protein sequence ID" value="QGH47273.1"/>
    <property type="molecule type" value="Genomic_DNA"/>
</dbReference>
<organism evidence="4 6">
    <name type="scientific">Vibrio owensii</name>
    <dbReference type="NCBI Taxonomy" id="696485"/>
    <lineage>
        <taxon>Bacteria</taxon>
        <taxon>Pseudomonadati</taxon>
        <taxon>Pseudomonadota</taxon>
        <taxon>Gammaproteobacteria</taxon>
        <taxon>Vibrionales</taxon>
        <taxon>Vibrionaceae</taxon>
        <taxon>Vibrio</taxon>
    </lineage>
</organism>
<evidence type="ECO:0000313" key="5">
    <source>
        <dbReference type="Proteomes" id="UP000272136"/>
    </source>
</evidence>
<evidence type="ECO:0000313" key="4">
    <source>
        <dbReference type="EMBL" id="QGH47273.1"/>
    </source>
</evidence>
<dbReference type="PANTHER" id="PTHR35862:SF1">
    <property type="entry name" value="FELS-2 PROPHAGE PROTEIN"/>
    <property type="match status" value="1"/>
</dbReference>